<dbReference type="AlphaFoldDB" id="A0A9D2AKQ3"/>
<dbReference type="PANTHER" id="PTHR43278:SF4">
    <property type="entry name" value="NAD(P)H-DEPENDENT FMN-CONTAINING OXIDOREDUCTASE YWQN-RELATED"/>
    <property type="match status" value="1"/>
</dbReference>
<evidence type="ECO:0000313" key="5">
    <source>
        <dbReference type="Proteomes" id="UP000824231"/>
    </source>
</evidence>
<reference evidence="4" key="1">
    <citation type="journal article" date="2021" name="PeerJ">
        <title>Extensive microbial diversity within the chicken gut microbiome revealed by metagenomics and culture.</title>
        <authorList>
            <person name="Gilroy R."/>
            <person name="Ravi A."/>
            <person name="Getino M."/>
            <person name="Pursley I."/>
            <person name="Horton D.L."/>
            <person name="Alikhan N.F."/>
            <person name="Baker D."/>
            <person name="Gharbi K."/>
            <person name="Hall N."/>
            <person name="Watson M."/>
            <person name="Adriaenssens E.M."/>
            <person name="Foster-Nyarko E."/>
            <person name="Jarju S."/>
            <person name="Secka A."/>
            <person name="Antonio M."/>
            <person name="Oren A."/>
            <person name="Chaudhuri R.R."/>
            <person name="La Ragione R."/>
            <person name="Hildebrand F."/>
            <person name="Pallen M.J."/>
        </authorList>
    </citation>
    <scope>NUCLEOTIDE SEQUENCE</scope>
    <source>
        <strain evidence="4">ChiSxjej3B15-572</strain>
    </source>
</reference>
<evidence type="ECO:0000256" key="2">
    <source>
        <dbReference type="ARBA" id="ARBA00022643"/>
    </source>
</evidence>
<proteinExistence type="predicted"/>
<evidence type="ECO:0000259" key="3">
    <source>
        <dbReference type="Pfam" id="PF03358"/>
    </source>
</evidence>
<gene>
    <name evidence="4" type="ORF">H9856_00920</name>
</gene>
<dbReference type="GO" id="GO:0016491">
    <property type="term" value="F:oxidoreductase activity"/>
    <property type="evidence" value="ECO:0007669"/>
    <property type="project" value="InterPro"/>
</dbReference>
<dbReference type="InterPro" id="IPR051796">
    <property type="entry name" value="ISF_SsuE-like"/>
</dbReference>
<dbReference type="Pfam" id="PF03358">
    <property type="entry name" value="FMN_red"/>
    <property type="match status" value="1"/>
</dbReference>
<sequence>MNLLVIKGSPQKDGAAAAITNKLIDGAQDGGQKITQYDAGTDPVPPLTVDSNGNFVPDDDRLKELLAELLAADIVVFSTPMYFFGMSAQMKSVVDHIMRWNEQLKTHKIAILVAVAPVDNFDHIKSEFKAIFASLGWTFGGQVLAGKIVDADHLRFYPELAYKLGKSL</sequence>
<dbReference type="PANTHER" id="PTHR43278">
    <property type="entry name" value="NAD(P)H-DEPENDENT FMN-CONTAINING OXIDOREDUCTASE YWQN-RELATED"/>
    <property type="match status" value="1"/>
</dbReference>
<keyword evidence="1" id="KW-0285">Flavoprotein</keyword>
<dbReference type="Proteomes" id="UP000824231">
    <property type="component" value="Unassembled WGS sequence"/>
</dbReference>
<evidence type="ECO:0000256" key="1">
    <source>
        <dbReference type="ARBA" id="ARBA00022630"/>
    </source>
</evidence>
<dbReference type="SUPFAM" id="SSF52218">
    <property type="entry name" value="Flavoproteins"/>
    <property type="match status" value="1"/>
</dbReference>
<dbReference type="Gene3D" id="3.40.50.360">
    <property type="match status" value="1"/>
</dbReference>
<dbReference type="InterPro" id="IPR005025">
    <property type="entry name" value="FMN_Rdtase-like_dom"/>
</dbReference>
<evidence type="ECO:0000313" key="4">
    <source>
        <dbReference type="EMBL" id="HIX34970.1"/>
    </source>
</evidence>
<organism evidence="4 5">
    <name type="scientific">Candidatus Limosilactobacillus merdigallinarum</name>
    <dbReference type="NCBI Taxonomy" id="2838652"/>
    <lineage>
        <taxon>Bacteria</taxon>
        <taxon>Bacillati</taxon>
        <taxon>Bacillota</taxon>
        <taxon>Bacilli</taxon>
        <taxon>Lactobacillales</taxon>
        <taxon>Lactobacillaceae</taxon>
        <taxon>Limosilactobacillus</taxon>
    </lineage>
</organism>
<reference evidence="4" key="2">
    <citation type="submission" date="2021-04" db="EMBL/GenBank/DDBJ databases">
        <authorList>
            <person name="Gilroy R."/>
        </authorList>
    </citation>
    <scope>NUCLEOTIDE SEQUENCE</scope>
    <source>
        <strain evidence="4">ChiSxjej3B15-572</strain>
    </source>
</reference>
<name>A0A9D2AKQ3_9LACO</name>
<dbReference type="EMBL" id="DXFH01000001">
    <property type="protein sequence ID" value="HIX34970.1"/>
    <property type="molecule type" value="Genomic_DNA"/>
</dbReference>
<feature type="domain" description="NADPH-dependent FMN reductase-like" evidence="3">
    <location>
        <begin position="1"/>
        <end position="139"/>
    </location>
</feature>
<comment type="caution">
    <text evidence="4">The sequence shown here is derived from an EMBL/GenBank/DDBJ whole genome shotgun (WGS) entry which is preliminary data.</text>
</comment>
<accession>A0A9D2AKQ3</accession>
<dbReference type="InterPro" id="IPR029039">
    <property type="entry name" value="Flavoprotein-like_sf"/>
</dbReference>
<protein>
    <submittedName>
        <fullName evidence="4">NAD(P)H-dependent oxidoreductase</fullName>
    </submittedName>
</protein>
<keyword evidence="2" id="KW-0288">FMN</keyword>